<dbReference type="PANTHER" id="PTHR21562">
    <property type="entry name" value="NOTUM-RELATED"/>
    <property type="match status" value="1"/>
</dbReference>
<dbReference type="Gene3D" id="3.40.50.1820">
    <property type="entry name" value="alpha/beta hydrolase"/>
    <property type="match status" value="1"/>
</dbReference>
<dbReference type="InterPro" id="IPR004963">
    <property type="entry name" value="PAE/NOTUM"/>
</dbReference>
<dbReference type="Pfam" id="PF03283">
    <property type="entry name" value="PAE"/>
    <property type="match status" value="1"/>
</dbReference>
<dbReference type="RefSeq" id="WP_246914597.1">
    <property type="nucleotide sequence ID" value="NZ_JALJRB010000038.1"/>
</dbReference>
<dbReference type="InterPro" id="IPR029058">
    <property type="entry name" value="AB_hydrolase_fold"/>
</dbReference>
<name>A0AA41UMS8_9BACT</name>
<dbReference type="Proteomes" id="UP001165427">
    <property type="component" value="Unassembled WGS sequence"/>
</dbReference>
<evidence type="ECO:0000256" key="1">
    <source>
        <dbReference type="SAM" id="SignalP"/>
    </source>
</evidence>
<evidence type="ECO:0000313" key="3">
    <source>
        <dbReference type="Proteomes" id="UP001165427"/>
    </source>
</evidence>
<proteinExistence type="predicted"/>
<dbReference type="GO" id="GO:0016787">
    <property type="term" value="F:hydrolase activity"/>
    <property type="evidence" value="ECO:0007669"/>
    <property type="project" value="InterPro"/>
</dbReference>
<organism evidence="2 3">
    <name type="scientific">Desulfatitalea alkaliphila</name>
    <dbReference type="NCBI Taxonomy" id="2929485"/>
    <lineage>
        <taxon>Bacteria</taxon>
        <taxon>Pseudomonadati</taxon>
        <taxon>Thermodesulfobacteriota</taxon>
        <taxon>Desulfobacteria</taxon>
        <taxon>Desulfobacterales</taxon>
        <taxon>Desulfosarcinaceae</taxon>
        <taxon>Desulfatitalea</taxon>
    </lineage>
</organism>
<dbReference type="SUPFAM" id="SSF53474">
    <property type="entry name" value="alpha/beta-Hydrolases"/>
    <property type="match status" value="1"/>
</dbReference>
<feature type="chain" id="PRO_5041432296" evidence="1">
    <location>
        <begin position="27"/>
        <end position="393"/>
    </location>
</feature>
<keyword evidence="3" id="KW-1185">Reference proteome</keyword>
<gene>
    <name evidence="2" type="ORF">MRX98_20490</name>
</gene>
<reference evidence="2" key="1">
    <citation type="submission" date="2022-04" db="EMBL/GenBank/DDBJ databases">
        <title>Desulfatitalea alkaliphila sp. nov., a novel anaerobic sulfate-reducing bacterium isolated from terrestrial mud volcano, Taman Peninsula, Russia.</title>
        <authorList>
            <person name="Khomyakova M.A."/>
            <person name="Merkel A.Y."/>
            <person name="Slobodkin A.I."/>
        </authorList>
    </citation>
    <scope>NUCLEOTIDE SEQUENCE</scope>
    <source>
        <strain evidence="2">M08but</strain>
    </source>
</reference>
<dbReference type="EMBL" id="JALJRB010000038">
    <property type="protein sequence ID" value="MCJ8502966.1"/>
    <property type="molecule type" value="Genomic_DNA"/>
</dbReference>
<feature type="signal peptide" evidence="1">
    <location>
        <begin position="1"/>
        <end position="26"/>
    </location>
</feature>
<protein>
    <submittedName>
        <fullName evidence="2">Pectinacetylesterase family protein</fullName>
    </submittedName>
</protein>
<keyword evidence="1" id="KW-0732">Signal</keyword>
<dbReference type="AlphaFoldDB" id="A0AA41UMS8"/>
<dbReference type="PANTHER" id="PTHR21562:SF83">
    <property type="entry name" value="PECTIN ACETYLESTERASE 4"/>
    <property type="match status" value="1"/>
</dbReference>
<comment type="caution">
    <text evidence="2">The sequence shown here is derived from an EMBL/GenBank/DDBJ whole genome shotgun (WGS) entry which is preliminary data.</text>
</comment>
<evidence type="ECO:0000313" key="2">
    <source>
        <dbReference type="EMBL" id="MCJ8502966.1"/>
    </source>
</evidence>
<sequence>MQRHRWSTIFLFTLLCVFFLAGNALAKGPKAKPFIPDLADEWTIVRPAERYPDFQFKGLAPACSNGPDAESDEFFFFVKGGDVNNLVVYFQGGGACWDGLTCLGYKPYTQDCTVDDNPVNYGGMFDFQRPDNPFKEWSFVFIPYCTGDIHWGAQDTDYIFESPFGPLAGTIQHRGFVNFQVVLQYITDTFAKPDKIFVTGSSAGAYGALGGFPWIKEAFPKAHVTLLGDAGMGINPAEYMQLSRANWNTQYPPWLLYGEEDHPTVANFWTRVADAYPRSKIGEFTNAWDEVQIMFYGLIYATMGLEPPFSVPYDWHVRMWQGLDDKAEQGNYRYYVADGVAHTILATDLFYTESSAQGIPFLSWLDAMVKNQGGTNGRGAMPWRNVACEDCRE</sequence>
<accession>A0AA41UMS8</accession>